<proteinExistence type="predicted"/>
<dbReference type="PANTHER" id="PTHR35694">
    <property type="entry name" value="DENEDDYLASE"/>
    <property type="match status" value="1"/>
</dbReference>
<protein>
    <submittedName>
        <fullName evidence="1">Uncharacterized protein</fullName>
    </submittedName>
</protein>
<dbReference type="AlphaFoldDB" id="A0AAD3S7E1"/>
<dbReference type="PANTHER" id="PTHR35694:SF1">
    <property type="entry name" value="DENEDDYLASE"/>
    <property type="match status" value="1"/>
</dbReference>
<accession>A0AAD3S7E1</accession>
<evidence type="ECO:0000313" key="1">
    <source>
        <dbReference type="EMBL" id="GMH05481.1"/>
    </source>
</evidence>
<name>A0AAD3S7E1_NEPGR</name>
<gene>
    <name evidence="1" type="ORF">Nepgr_007321</name>
</gene>
<keyword evidence="2" id="KW-1185">Reference proteome</keyword>
<dbReference type="EMBL" id="BSYO01000005">
    <property type="protein sequence ID" value="GMH05481.1"/>
    <property type="molecule type" value="Genomic_DNA"/>
</dbReference>
<comment type="caution">
    <text evidence="1">The sequence shown here is derived from an EMBL/GenBank/DDBJ whole genome shotgun (WGS) entry which is preliminary data.</text>
</comment>
<evidence type="ECO:0000313" key="2">
    <source>
        <dbReference type="Proteomes" id="UP001279734"/>
    </source>
</evidence>
<sequence>MAILQSLSLTSPRFLSPPLSSSFLRNSTFFPKIPFKYPKIMLWVFPSSALKSFPSTEQAILEAVTDSDEKYLPCVRSYENDLARLAIVGAVDFEQALTAAAADGGEASDEHVASGMSAMVVETIYPGPSDEHSTVSTRLFLPARKVKAKAIKLRSSLSEDLLSSTTSTNILAMTFRQVVVQQLWNFKLALFAPGSERNMEDLESPREVPASLTVSSSNERIICALAEAVCIFALESTEKHFVYGSSRGASNGFFDWLSKTKRIASKDSSVIIYIFEDEIVRNAKSLLEKFRRVKSDHRMVKKKRTYHWWTSSVQSKLESVGGSEFSTWTSEYIPAYKLQIDADGLTDVKFEGWEKTMENRWEVLLTHHQMVGLADILDMFFEDIYTLPGKQLSCAMVENPKKLAKNARGSSFVGILSTTLASAIFLVSISVMWQLCLPYRLSNRRQHPPGEYNSLVSSEATVVQPLSLETAKLEAFCIAILKKIKDSYGWDGDIKSEPIVGAWFGELPAYLRNGLEADSSDHDTSAYPLLVAKSEEQKSSALDIASYQVVLSLDGQIVGFQPTSRVAVNHWAANPLAKELYGGKNLSPGLLEPGLKIRKPDGVIVLELFMSLNPDKCFALTRPLR</sequence>
<organism evidence="1 2">
    <name type="scientific">Nepenthes gracilis</name>
    <name type="common">Slender pitcher plant</name>
    <dbReference type="NCBI Taxonomy" id="150966"/>
    <lineage>
        <taxon>Eukaryota</taxon>
        <taxon>Viridiplantae</taxon>
        <taxon>Streptophyta</taxon>
        <taxon>Embryophyta</taxon>
        <taxon>Tracheophyta</taxon>
        <taxon>Spermatophyta</taxon>
        <taxon>Magnoliopsida</taxon>
        <taxon>eudicotyledons</taxon>
        <taxon>Gunneridae</taxon>
        <taxon>Pentapetalae</taxon>
        <taxon>Caryophyllales</taxon>
        <taxon>Nepenthaceae</taxon>
        <taxon>Nepenthes</taxon>
    </lineage>
</organism>
<dbReference type="Proteomes" id="UP001279734">
    <property type="component" value="Unassembled WGS sequence"/>
</dbReference>
<reference evidence="1" key="1">
    <citation type="submission" date="2023-05" db="EMBL/GenBank/DDBJ databases">
        <title>Nepenthes gracilis genome sequencing.</title>
        <authorList>
            <person name="Fukushima K."/>
        </authorList>
    </citation>
    <scope>NUCLEOTIDE SEQUENCE</scope>
    <source>
        <strain evidence="1">SING2019-196</strain>
    </source>
</reference>